<dbReference type="Pfam" id="PF14111">
    <property type="entry name" value="DUF4283"/>
    <property type="match status" value="1"/>
</dbReference>
<evidence type="ECO:0000313" key="3">
    <source>
        <dbReference type="EMBL" id="PKU64486.1"/>
    </source>
</evidence>
<feature type="domain" description="DUF4283" evidence="2">
    <location>
        <begin position="198"/>
        <end position="280"/>
    </location>
</feature>
<feature type="compositionally biased region" description="Polar residues" evidence="1">
    <location>
        <begin position="1"/>
        <end position="12"/>
    </location>
</feature>
<sequence>MESSGNPSNADMENSGEALDSQTEMAEVGECLDSPMEVQPHPSTCPDRAIPMEEQKLSFDQPAPTQVSYLGPINPCGVGGQNTTRIPPRANVCDGRNLAESSSCRREFPSSTEPTQNSTGGTCPQSVWGNASSNPQSSVQQKQPSMTNPMPQGSIPTSPFTWNRVQLVRLNKMAKEFFLAKDGKSMQPKLDAVQDNIAKLDRALVAKLMGRRVSFPFLLGEIKRRWSHFGDFDIITTAPNTFICLFQSSEARDAVLSSGPWIVDGNIIGLDRWTSTFLPNSLQGLQCPIWVRLPQLPLIYWDTNNTRLTNVIGEPLWMDSHTSSWGKSSYARICVRIDLTQKMCP</sequence>
<dbReference type="EMBL" id="KZ503416">
    <property type="protein sequence ID" value="PKU64486.1"/>
    <property type="molecule type" value="Genomic_DNA"/>
</dbReference>
<feature type="region of interest" description="Disordered" evidence="1">
    <location>
        <begin position="1"/>
        <end position="48"/>
    </location>
</feature>
<organism evidence="3 4">
    <name type="scientific">Dendrobium catenatum</name>
    <dbReference type="NCBI Taxonomy" id="906689"/>
    <lineage>
        <taxon>Eukaryota</taxon>
        <taxon>Viridiplantae</taxon>
        <taxon>Streptophyta</taxon>
        <taxon>Embryophyta</taxon>
        <taxon>Tracheophyta</taxon>
        <taxon>Spermatophyta</taxon>
        <taxon>Magnoliopsida</taxon>
        <taxon>Liliopsida</taxon>
        <taxon>Asparagales</taxon>
        <taxon>Orchidaceae</taxon>
        <taxon>Epidendroideae</taxon>
        <taxon>Malaxideae</taxon>
        <taxon>Dendrobiinae</taxon>
        <taxon>Dendrobium</taxon>
    </lineage>
</organism>
<evidence type="ECO:0000259" key="2">
    <source>
        <dbReference type="Pfam" id="PF14111"/>
    </source>
</evidence>
<dbReference type="Proteomes" id="UP000233837">
    <property type="component" value="Unassembled WGS sequence"/>
</dbReference>
<name>A0A2I0VM52_9ASPA</name>
<gene>
    <name evidence="3" type="ORF">MA16_Dca008409</name>
</gene>
<dbReference type="InterPro" id="IPR025558">
    <property type="entry name" value="DUF4283"/>
</dbReference>
<reference evidence="3 4" key="1">
    <citation type="journal article" date="2016" name="Sci. Rep.">
        <title>The Dendrobium catenatum Lindl. genome sequence provides insights into polysaccharide synthase, floral development and adaptive evolution.</title>
        <authorList>
            <person name="Zhang G.Q."/>
            <person name="Xu Q."/>
            <person name="Bian C."/>
            <person name="Tsai W.C."/>
            <person name="Yeh C.M."/>
            <person name="Liu K.W."/>
            <person name="Yoshida K."/>
            <person name="Zhang L.S."/>
            <person name="Chang S.B."/>
            <person name="Chen F."/>
            <person name="Shi Y."/>
            <person name="Su Y.Y."/>
            <person name="Zhang Y.Q."/>
            <person name="Chen L.J."/>
            <person name="Yin Y."/>
            <person name="Lin M."/>
            <person name="Huang H."/>
            <person name="Deng H."/>
            <person name="Wang Z.W."/>
            <person name="Zhu S.L."/>
            <person name="Zhao X."/>
            <person name="Deng C."/>
            <person name="Niu S.C."/>
            <person name="Huang J."/>
            <person name="Wang M."/>
            <person name="Liu G.H."/>
            <person name="Yang H.J."/>
            <person name="Xiao X.J."/>
            <person name="Hsiao Y.Y."/>
            <person name="Wu W.L."/>
            <person name="Chen Y.Y."/>
            <person name="Mitsuda N."/>
            <person name="Ohme-Takagi M."/>
            <person name="Luo Y.B."/>
            <person name="Van de Peer Y."/>
            <person name="Liu Z.J."/>
        </authorList>
    </citation>
    <scope>NUCLEOTIDE SEQUENCE [LARGE SCALE GENOMIC DNA]</scope>
    <source>
        <tissue evidence="3">The whole plant</tissue>
    </source>
</reference>
<feature type="region of interest" description="Disordered" evidence="1">
    <location>
        <begin position="101"/>
        <end position="158"/>
    </location>
</feature>
<feature type="compositionally biased region" description="Polar residues" evidence="1">
    <location>
        <begin position="109"/>
        <end position="158"/>
    </location>
</feature>
<accession>A0A2I0VM52</accession>
<protein>
    <recommendedName>
        <fullName evidence="2">DUF4283 domain-containing protein</fullName>
    </recommendedName>
</protein>
<evidence type="ECO:0000313" key="4">
    <source>
        <dbReference type="Proteomes" id="UP000233837"/>
    </source>
</evidence>
<evidence type="ECO:0000256" key="1">
    <source>
        <dbReference type="SAM" id="MobiDB-lite"/>
    </source>
</evidence>
<dbReference type="InterPro" id="IPR040256">
    <property type="entry name" value="At4g02000-like"/>
</dbReference>
<keyword evidence="4" id="KW-1185">Reference proteome</keyword>
<proteinExistence type="predicted"/>
<reference evidence="3 4" key="2">
    <citation type="journal article" date="2017" name="Nature">
        <title>The Apostasia genome and the evolution of orchids.</title>
        <authorList>
            <person name="Zhang G.Q."/>
            <person name="Liu K.W."/>
            <person name="Li Z."/>
            <person name="Lohaus R."/>
            <person name="Hsiao Y.Y."/>
            <person name="Niu S.C."/>
            <person name="Wang J.Y."/>
            <person name="Lin Y.C."/>
            <person name="Xu Q."/>
            <person name="Chen L.J."/>
            <person name="Yoshida K."/>
            <person name="Fujiwara S."/>
            <person name="Wang Z.W."/>
            <person name="Zhang Y.Q."/>
            <person name="Mitsuda N."/>
            <person name="Wang M."/>
            <person name="Liu G.H."/>
            <person name="Pecoraro L."/>
            <person name="Huang H.X."/>
            <person name="Xiao X.J."/>
            <person name="Lin M."/>
            <person name="Wu X.Y."/>
            <person name="Wu W.L."/>
            <person name="Chen Y.Y."/>
            <person name="Chang S.B."/>
            <person name="Sakamoto S."/>
            <person name="Ohme-Takagi M."/>
            <person name="Yagi M."/>
            <person name="Zeng S.J."/>
            <person name="Shen C.Y."/>
            <person name="Yeh C.M."/>
            <person name="Luo Y.B."/>
            <person name="Tsai W.C."/>
            <person name="Van de Peer Y."/>
            <person name="Liu Z.J."/>
        </authorList>
    </citation>
    <scope>NUCLEOTIDE SEQUENCE [LARGE SCALE GENOMIC DNA]</scope>
    <source>
        <tissue evidence="3">The whole plant</tissue>
    </source>
</reference>
<dbReference type="AlphaFoldDB" id="A0A2I0VM52"/>
<dbReference type="PANTHER" id="PTHR31286:SF99">
    <property type="entry name" value="DUF4283 DOMAIN-CONTAINING PROTEIN"/>
    <property type="match status" value="1"/>
</dbReference>
<dbReference type="PANTHER" id="PTHR31286">
    <property type="entry name" value="GLYCINE-RICH CELL WALL STRUCTURAL PROTEIN 1.8-LIKE"/>
    <property type="match status" value="1"/>
</dbReference>